<feature type="region of interest" description="Disordered" evidence="1">
    <location>
        <begin position="20"/>
        <end position="61"/>
    </location>
</feature>
<feature type="non-terminal residue" evidence="2">
    <location>
        <position position="95"/>
    </location>
</feature>
<reference evidence="2" key="1">
    <citation type="submission" date="2016-05" db="EMBL/GenBank/DDBJ databases">
        <authorList>
            <person name="Lavstsen T."/>
            <person name="Jespersen J.S."/>
        </authorList>
    </citation>
    <scope>NUCLEOTIDE SEQUENCE</scope>
    <source>
        <tissue evidence="2">Brain</tissue>
    </source>
</reference>
<sequence>VAGTGLHPLTASMTHAAAAPHTGGIAGPLQSREDSLKRCSTTGSFGGNLHDFSPAGRANGSSAQRYGLISGQIRTNQNWMLSLACPKIPACDKPG</sequence>
<name>A0A1A8RS96_9TELE</name>
<evidence type="ECO:0000313" key="2">
    <source>
        <dbReference type="EMBL" id="SBS08965.1"/>
    </source>
</evidence>
<proteinExistence type="predicted"/>
<organism evidence="2">
    <name type="scientific">Nothobranchius rachovii</name>
    <name type="common">bluefin notho</name>
    <dbReference type="NCBI Taxonomy" id="451742"/>
    <lineage>
        <taxon>Eukaryota</taxon>
        <taxon>Metazoa</taxon>
        <taxon>Chordata</taxon>
        <taxon>Craniata</taxon>
        <taxon>Vertebrata</taxon>
        <taxon>Euteleostomi</taxon>
        <taxon>Actinopterygii</taxon>
        <taxon>Neopterygii</taxon>
        <taxon>Teleostei</taxon>
        <taxon>Neoteleostei</taxon>
        <taxon>Acanthomorphata</taxon>
        <taxon>Ovalentaria</taxon>
        <taxon>Atherinomorphae</taxon>
        <taxon>Cyprinodontiformes</taxon>
        <taxon>Nothobranchiidae</taxon>
        <taxon>Nothobranchius</taxon>
    </lineage>
</organism>
<feature type="non-terminal residue" evidence="2">
    <location>
        <position position="1"/>
    </location>
</feature>
<protein>
    <submittedName>
        <fullName evidence="2">Uncharacterized protein</fullName>
    </submittedName>
</protein>
<reference evidence="2" key="2">
    <citation type="submission" date="2016-06" db="EMBL/GenBank/DDBJ databases">
        <title>The genome of a short-lived fish provides insights into sex chromosome evolution and the genetic control of aging.</title>
        <authorList>
            <person name="Reichwald K."/>
            <person name="Felder M."/>
            <person name="Petzold A."/>
            <person name="Koch P."/>
            <person name="Groth M."/>
            <person name="Platzer M."/>
        </authorList>
    </citation>
    <scope>NUCLEOTIDE SEQUENCE</scope>
    <source>
        <tissue evidence="2">Brain</tissue>
    </source>
</reference>
<dbReference type="EMBL" id="HAEH01020654">
    <property type="protein sequence ID" value="SBS11134.1"/>
    <property type="molecule type" value="Transcribed_RNA"/>
</dbReference>
<dbReference type="EMBL" id="HAEI01009857">
    <property type="protein sequence ID" value="SBS08965.1"/>
    <property type="molecule type" value="Transcribed_RNA"/>
</dbReference>
<dbReference type="AlphaFoldDB" id="A0A1A8RS96"/>
<gene>
    <name evidence="2" type="primary">Nfu_g_1_001776</name>
</gene>
<evidence type="ECO:0000256" key="1">
    <source>
        <dbReference type="SAM" id="MobiDB-lite"/>
    </source>
</evidence>
<accession>A0A1A8RS96</accession>